<sequence>MHTTLRPDIQSCYGARASGDCHRFSCDCCCNLWLLPASMPVQKSGWLGPSTITEEMQTRQSGGCNNIRQTRQSGGSRITTKAVVSSPNLWSNAVGSFTLLVTVISEW</sequence>
<protein>
    <submittedName>
        <fullName evidence="1">Uncharacterized protein</fullName>
    </submittedName>
</protein>
<dbReference type="Proteomes" id="UP000654075">
    <property type="component" value="Unassembled WGS sequence"/>
</dbReference>
<proteinExistence type="predicted"/>
<gene>
    <name evidence="1" type="ORF">PGLA1383_LOCUS27127</name>
</gene>
<dbReference type="EMBL" id="CAJNNV010024276">
    <property type="protein sequence ID" value="CAE8609300.1"/>
    <property type="molecule type" value="Genomic_DNA"/>
</dbReference>
<evidence type="ECO:0000313" key="1">
    <source>
        <dbReference type="EMBL" id="CAE8609300.1"/>
    </source>
</evidence>
<keyword evidence="2" id="KW-1185">Reference proteome</keyword>
<organism evidence="1 2">
    <name type="scientific">Polarella glacialis</name>
    <name type="common">Dinoflagellate</name>
    <dbReference type="NCBI Taxonomy" id="89957"/>
    <lineage>
        <taxon>Eukaryota</taxon>
        <taxon>Sar</taxon>
        <taxon>Alveolata</taxon>
        <taxon>Dinophyceae</taxon>
        <taxon>Suessiales</taxon>
        <taxon>Suessiaceae</taxon>
        <taxon>Polarella</taxon>
    </lineage>
</organism>
<dbReference type="AlphaFoldDB" id="A0A813F7U7"/>
<comment type="caution">
    <text evidence="1">The sequence shown here is derived from an EMBL/GenBank/DDBJ whole genome shotgun (WGS) entry which is preliminary data.</text>
</comment>
<accession>A0A813F7U7</accession>
<evidence type="ECO:0000313" key="2">
    <source>
        <dbReference type="Proteomes" id="UP000654075"/>
    </source>
</evidence>
<reference evidence="1" key="1">
    <citation type="submission" date="2021-02" db="EMBL/GenBank/DDBJ databases">
        <authorList>
            <person name="Dougan E. K."/>
            <person name="Rhodes N."/>
            <person name="Thang M."/>
            <person name="Chan C."/>
        </authorList>
    </citation>
    <scope>NUCLEOTIDE SEQUENCE</scope>
</reference>
<name>A0A813F7U7_POLGL</name>